<dbReference type="UniPathway" id="UPA00578">
    <property type="reaction ID" value="UER00638"/>
</dbReference>
<dbReference type="SUPFAM" id="SSF47648">
    <property type="entry name" value="Nucleoside phosphorylase/phosphoribosyltransferase N-terminal domain"/>
    <property type="match status" value="1"/>
</dbReference>
<evidence type="ECO:0000256" key="5">
    <source>
        <dbReference type="ARBA" id="ARBA00022679"/>
    </source>
</evidence>
<dbReference type="SUPFAM" id="SSF52418">
    <property type="entry name" value="Nucleoside phosphorylase/phosphoribosyltransferase catalytic domain"/>
    <property type="match status" value="1"/>
</dbReference>
<dbReference type="InterPro" id="IPR000053">
    <property type="entry name" value="Thymidine/pyrmidine_PPase"/>
</dbReference>
<dbReference type="EC" id="2.4.2.4" evidence="3 7"/>
<comment type="subunit">
    <text evidence="2 7">Homodimer.</text>
</comment>
<organism evidence="9 10">
    <name type="scientific">Nitratireductor pacificus pht-3B</name>
    <dbReference type="NCBI Taxonomy" id="391937"/>
    <lineage>
        <taxon>Bacteria</taxon>
        <taxon>Pseudomonadati</taxon>
        <taxon>Pseudomonadota</taxon>
        <taxon>Alphaproteobacteria</taxon>
        <taxon>Hyphomicrobiales</taxon>
        <taxon>Phyllobacteriaceae</taxon>
        <taxon>Nitratireductor</taxon>
    </lineage>
</organism>
<protein>
    <recommendedName>
        <fullName evidence="3 7">Thymidine phosphorylase</fullName>
        <ecNumber evidence="3 7">2.4.2.4</ecNumber>
    </recommendedName>
    <alternativeName>
        <fullName evidence="7">TdRPase</fullName>
    </alternativeName>
</protein>
<comment type="function">
    <text evidence="7">The enzymes which catalyze the reversible phosphorolysis of pyrimidine nucleosides are involved in the degradation of these compounds and in their utilization as carbon and energy sources, or in the rescue of pyrimidine bases for nucleotide synthesis.</text>
</comment>
<dbReference type="GO" id="GO:0009032">
    <property type="term" value="F:thymidine phosphorylase activity"/>
    <property type="evidence" value="ECO:0007669"/>
    <property type="project" value="UniProtKB-UniRule"/>
</dbReference>
<evidence type="ECO:0000256" key="3">
    <source>
        <dbReference type="ARBA" id="ARBA00011892"/>
    </source>
</evidence>
<dbReference type="Pfam" id="PF00591">
    <property type="entry name" value="Glycos_transf_3"/>
    <property type="match status" value="1"/>
</dbReference>
<dbReference type="STRING" id="391937.NA2_08726"/>
<keyword evidence="5 7" id="KW-0808">Transferase</keyword>
<sequence>MPAACRKVEARAMLPQEIIRSKRDGGVLSKADIADFAAGLTHGTWSEGQVAALAMAIFLNGMNAEEGAALTLAMRDSGKVLDWSGLPGPVTDKHSTGGVGDNVSLMLAPIVAACGAFVPMISGRGLGHTGGTLDKMDSIPGYTSQPDDRLFARTVRDVGCAIIGQTADLAPADKRFYAVRDVTGTVESIPLITASILSKKLAAGLSSLVLDVKSGNGSFMAEARDARRLAENLVTVAGAASLPATALLTGMNEPLASAAGNAVEVRNAVDFLTGAGRDRRLEDVTLALAAEMLVAARIAATAKEGLARAREALSGGAAAERFGKMVRALGGPADFVENPERYLPAAAIVVPATAGRDGFVGRIETRALGVGVIELGGGRSKPEDAIDHSVGLTGCLPVGAEVRRGEPLAMVHARTTDDAERAVAAVRAAYRMTDEKPRAGKAILRRIAGAA</sequence>
<evidence type="ECO:0000313" key="10">
    <source>
        <dbReference type="Proteomes" id="UP000006786"/>
    </source>
</evidence>
<dbReference type="GO" id="GO:0006206">
    <property type="term" value="P:pyrimidine nucleobase metabolic process"/>
    <property type="evidence" value="ECO:0007669"/>
    <property type="project" value="InterPro"/>
</dbReference>
<keyword evidence="4 7" id="KW-0328">Glycosyltransferase</keyword>
<dbReference type="PATRIC" id="fig|391937.3.peg.1794"/>
<dbReference type="NCBIfam" id="TIGR02644">
    <property type="entry name" value="Y_phosphoryl"/>
    <property type="match status" value="1"/>
</dbReference>
<comment type="similarity">
    <text evidence="1 7">Belongs to the thymidine/pyrimidine-nucleoside phosphorylase family.</text>
</comment>
<gene>
    <name evidence="7 9" type="primary">deoA</name>
    <name evidence="9" type="ORF">NA2_08726</name>
</gene>
<dbReference type="NCBIfam" id="TIGR02643">
    <property type="entry name" value="T_phosphoryl"/>
    <property type="match status" value="1"/>
</dbReference>
<evidence type="ECO:0000259" key="8">
    <source>
        <dbReference type="SMART" id="SM00941"/>
    </source>
</evidence>
<dbReference type="InterPro" id="IPR000312">
    <property type="entry name" value="Glycosyl_Trfase_fam3"/>
</dbReference>
<evidence type="ECO:0000256" key="2">
    <source>
        <dbReference type="ARBA" id="ARBA00011738"/>
    </source>
</evidence>
<dbReference type="SUPFAM" id="SSF54680">
    <property type="entry name" value="Pyrimidine nucleoside phosphorylase C-terminal domain"/>
    <property type="match status" value="1"/>
</dbReference>
<dbReference type="SMART" id="SM00941">
    <property type="entry name" value="PYNP_C"/>
    <property type="match status" value="1"/>
</dbReference>
<dbReference type="InterPro" id="IPR017459">
    <property type="entry name" value="Glycosyl_Trfase_fam3_N_dom"/>
</dbReference>
<dbReference type="PROSITE" id="PS00647">
    <property type="entry name" value="THYMID_PHOSPHORYLASE"/>
    <property type="match status" value="1"/>
</dbReference>
<dbReference type="InterPro" id="IPR036566">
    <property type="entry name" value="PYNP-like_C_sf"/>
</dbReference>
<evidence type="ECO:0000313" key="9">
    <source>
        <dbReference type="EMBL" id="EKF19201.1"/>
    </source>
</evidence>
<evidence type="ECO:0000256" key="7">
    <source>
        <dbReference type="HAMAP-Rule" id="MF_01628"/>
    </source>
</evidence>
<comment type="pathway">
    <text evidence="7">Pyrimidine metabolism; dTMP biosynthesis via salvage pathway; dTMP from thymine: step 1/2.</text>
</comment>
<keyword evidence="10" id="KW-1185">Reference proteome</keyword>
<dbReference type="InterPro" id="IPR013465">
    <property type="entry name" value="Thymidine_Pase"/>
</dbReference>
<dbReference type="InterPro" id="IPR018090">
    <property type="entry name" value="Pyrmidine_PPas_bac/euk"/>
</dbReference>
<comment type="catalytic activity">
    <reaction evidence="6 7">
        <text>thymidine + phosphate = 2-deoxy-alpha-D-ribose 1-phosphate + thymine</text>
        <dbReference type="Rhea" id="RHEA:16037"/>
        <dbReference type="ChEBI" id="CHEBI:17748"/>
        <dbReference type="ChEBI" id="CHEBI:17821"/>
        <dbReference type="ChEBI" id="CHEBI:43474"/>
        <dbReference type="ChEBI" id="CHEBI:57259"/>
        <dbReference type="EC" id="2.4.2.4"/>
    </reaction>
</comment>
<comment type="caution">
    <text evidence="9">The sequence shown here is derived from an EMBL/GenBank/DDBJ whole genome shotgun (WGS) entry which is preliminary data.</text>
</comment>
<dbReference type="PANTHER" id="PTHR10515:SF0">
    <property type="entry name" value="THYMIDINE PHOSPHORYLASE"/>
    <property type="match status" value="1"/>
</dbReference>
<evidence type="ECO:0000256" key="6">
    <source>
        <dbReference type="ARBA" id="ARBA00048550"/>
    </source>
</evidence>
<accession>K2MAM6</accession>
<dbReference type="Pfam" id="PF02885">
    <property type="entry name" value="Glycos_trans_3N"/>
    <property type="match status" value="1"/>
</dbReference>
<dbReference type="GO" id="GO:0046104">
    <property type="term" value="P:thymidine metabolic process"/>
    <property type="evidence" value="ECO:0007669"/>
    <property type="project" value="UniProtKB-UniRule"/>
</dbReference>
<dbReference type="HAMAP" id="MF_01628">
    <property type="entry name" value="Thymid_phosp"/>
    <property type="match status" value="1"/>
</dbReference>
<dbReference type="PIRSF" id="PIRSF000478">
    <property type="entry name" value="TP_PyNP"/>
    <property type="match status" value="1"/>
</dbReference>
<dbReference type="Gene3D" id="3.40.1030.10">
    <property type="entry name" value="Nucleoside phosphorylase/phosphoribosyltransferase catalytic domain"/>
    <property type="match status" value="1"/>
</dbReference>
<dbReference type="EMBL" id="AMRM01000008">
    <property type="protein sequence ID" value="EKF19201.1"/>
    <property type="molecule type" value="Genomic_DNA"/>
</dbReference>
<dbReference type="InterPro" id="IPR017872">
    <property type="entry name" value="Pyrmidine_PPase_CS"/>
</dbReference>
<dbReference type="InterPro" id="IPR013102">
    <property type="entry name" value="PYNP_C"/>
</dbReference>
<dbReference type="Gene3D" id="3.90.1170.30">
    <property type="entry name" value="Pyrimidine nucleoside phosphorylase-like, C-terminal domain"/>
    <property type="match status" value="1"/>
</dbReference>
<dbReference type="InterPro" id="IPR035902">
    <property type="entry name" value="Nuc_phospho_transferase"/>
</dbReference>
<proteinExistence type="inferred from homology"/>
<evidence type="ECO:0000256" key="1">
    <source>
        <dbReference type="ARBA" id="ARBA00006915"/>
    </source>
</evidence>
<dbReference type="InterPro" id="IPR036320">
    <property type="entry name" value="Glycosyl_Trfase_fam3_N_dom_sf"/>
</dbReference>
<dbReference type="GO" id="GO:0005829">
    <property type="term" value="C:cytosol"/>
    <property type="evidence" value="ECO:0007669"/>
    <property type="project" value="TreeGrafter"/>
</dbReference>
<dbReference type="GO" id="GO:0004645">
    <property type="term" value="F:1,4-alpha-oligoglucan phosphorylase activity"/>
    <property type="evidence" value="ECO:0007669"/>
    <property type="project" value="InterPro"/>
</dbReference>
<dbReference type="NCBIfam" id="NF004490">
    <property type="entry name" value="PRK05820.1"/>
    <property type="match status" value="1"/>
</dbReference>
<dbReference type="FunFam" id="3.40.1030.10:FF:000003">
    <property type="entry name" value="Pyrimidine-nucleoside phosphorylase"/>
    <property type="match status" value="1"/>
</dbReference>
<dbReference type="eggNOG" id="COG0213">
    <property type="taxonomic scope" value="Bacteria"/>
</dbReference>
<evidence type="ECO:0000256" key="4">
    <source>
        <dbReference type="ARBA" id="ARBA00022676"/>
    </source>
</evidence>
<dbReference type="Proteomes" id="UP000006786">
    <property type="component" value="Unassembled WGS sequence"/>
</dbReference>
<dbReference type="Pfam" id="PF07831">
    <property type="entry name" value="PYNP_C"/>
    <property type="match status" value="1"/>
</dbReference>
<dbReference type="Gene3D" id="1.20.970.10">
    <property type="entry name" value="Transferase, Pyrimidine Nucleoside Phosphorylase, Chain C"/>
    <property type="match status" value="1"/>
</dbReference>
<dbReference type="AlphaFoldDB" id="K2MAM6"/>
<feature type="domain" description="Pyrimidine nucleoside phosphorylase C-terminal" evidence="8">
    <location>
        <begin position="359"/>
        <end position="433"/>
    </location>
</feature>
<dbReference type="PANTHER" id="PTHR10515">
    <property type="entry name" value="THYMIDINE PHOSPHORYLASE"/>
    <property type="match status" value="1"/>
</dbReference>
<name>K2MAM6_9HYPH</name>
<reference evidence="9 10" key="1">
    <citation type="journal article" date="2012" name="J. Bacteriol.">
        <title>Genome Sequence of Nitratireductor pacificus Type Strain pht-3B.</title>
        <authorList>
            <person name="Lai Q."/>
            <person name="Li G."/>
            <person name="Shao Z."/>
        </authorList>
    </citation>
    <scope>NUCLEOTIDE SEQUENCE [LARGE SCALE GENOMIC DNA]</scope>
    <source>
        <strain evidence="10">pht-3B</strain>
    </source>
</reference>